<dbReference type="OrthoDB" id="2446149at2759"/>
<feature type="non-terminal residue" evidence="1">
    <location>
        <position position="1"/>
    </location>
</feature>
<dbReference type="AlphaFoldDB" id="A0A9P6FLN0"/>
<proteinExistence type="predicted"/>
<dbReference type="EMBL" id="JAABOA010004744">
    <property type="protein sequence ID" value="KAF9577502.1"/>
    <property type="molecule type" value="Genomic_DNA"/>
</dbReference>
<name>A0A9P6FLN0_9FUNG</name>
<keyword evidence="2" id="KW-1185">Reference proteome</keyword>
<dbReference type="Proteomes" id="UP000780801">
    <property type="component" value="Unassembled WGS sequence"/>
</dbReference>
<feature type="non-terminal residue" evidence="1">
    <location>
        <position position="138"/>
    </location>
</feature>
<comment type="caution">
    <text evidence="1">The sequence shown here is derived from an EMBL/GenBank/DDBJ whole genome shotgun (WGS) entry which is preliminary data.</text>
</comment>
<reference evidence="1" key="1">
    <citation type="journal article" date="2020" name="Fungal Divers.">
        <title>Resolving the Mortierellaceae phylogeny through synthesis of multi-gene phylogenetics and phylogenomics.</title>
        <authorList>
            <person name="Vandepol N."/>
            <person name="Liber J."/>
            <person name="Desiro A."/>
            <person name="Na H."/>
            <person name="Kennedy M."/>
            <person name="Barry K."/>
            <person name="Grigoriev I.V."/>
            <person name="Miller A.N."/>
            <person name="O'Donnell K."/>
            <person name="Stajich J.E."/>
            <person name="Bonito G."/>
        </authorList>
    </citation>
    <scope>NUCLEOTIDE SEQUENCE</scope>
    <source>
        <strain evidence="1">KOD1015</strain>
    </source>
</reference>
<gene>
    <name evidence="1" type="ORF">BGW38_007247</name>
</gene>
<evidence type="ECO:0000313" key="1">
    <source>
        <dbReference type="EMBL" id="KAF9577502.1"/>
    </source>
</evidence>
<sequence>KTVYTHNYLGRLADQTKLPQNNISRPSVVYSNLPGETSPLDFPKAVHEQIGPVLSHRFSILPGAGRCANVCFQNNASAEQALTNPVLLKDNQHLAIATTPTNVTIQRIFVNVVDISAEDNWIERLQAALIGAFERFGS</sequence>
<organism evidence="1 2">
    <name type="scientific">Lunasporangiospora selenospora</name>
    <dbReference type="NCBI Taxonomy" id="979761"/>
    <lineage>
        <taxon>Eukaryota</taxon>
        <taxon>Fungi</taxon>
        <taxon>Fungi incertae sedis</taxon>
        <taxon>Mucoromycota</taxon>
        <taxon>Mortierellomycotina</taxon>
        <taxon>Mortierellomycetes</taxon>
        <taxon>Mortierellales</taxon>
        <taxon>Mortierellaceae</taxon>
        <taxon>Lunasporangiospora</taxon>
    </lineage>
</organism>
<evidence type="ECO:0000313" key="2">
    <source>
        <dbReference type="Proteomes" id="UP000780801"/>
    </source>
</evidence>
<accession>A0A9P6FLN0</accession>
<protein>
    <submittedName>
        <fullName evidence="1">Uncharacterized protein</fullName>
    </submittedName>
</protein>